<evidence type="ECO:0000256" key="1">
    <source>
        <dbReference type="SAM" id="MobiDB-lite"/>
    </source>
</evidence>
<dbReference type="VEuPathDB" id="FungiDB:LELG_03426"/>
<keyword evidence="2" id="KW-1133">Transmembrane helix</keyword>
<evidence type="ECO:0000313" key="3">
    <source>
        <dbReference type="EMBL" id="EDK45247.1"/>
    </source>
</evidence>
<dbReference type="FunCoup" id="A5E1D9">
    <property type="interactions" value="79"/>
</dbReference>
<dbReference type="InParanoid" id="A5E1D9"/>
<keyword evidence="4" id="KW-1185">Reference proteome</keyword>
<feature type="transmembrane region" description="Helical" evidence="2">
    <location>
        <begin position="42"/>
        <end position="67"/>
    </location>
</feature>
<feature type="region of interest" description="Disordered" evidence="1">
    <location>
        <begin position="339"/>
        <end position="366"/>
    </location>
</feature>
<name>A5E1D9_LODEL</name>
<feature type="transmembrane region" description="Helical" evidence="2">
    <location>
        <begin position="128"/>
        <end position="149"/>
    </location>
</feature>
<evidence type="ECO:0000256" key="2">
    <source>
        <dbReference type="SAM" id="Phobius"/>
    </source>
</evidence>
<dbReference type="OrthoDB" id="5402633at2759"/>
<dbReference type="PRINTS" id="PR00250">
    <property type="entry name" value="GPCRSTE2"/>
</dbReference>
<sequence length="435" mass="48402">MDEAINANLVSGDIIVSFNIPGLPEPVQVPFSEFDSFHKDQLIGVIILGVTIGACSLLLILLLGMLYKSREKYWKSLLFMLNVCILAATILRSGCFLDYYLSDLASISYTFTGVYNGTSFASSDAANVFKTIMFALIETSLTFQVYVMFQGTTWKNWGHAVTALSGLLSVASVAFQIYTTILSHNNFNATISGTGTLTSGVWMDLPTLLFAASINFMTILLLFKLGMAIRQRRYLGLKQFDGFHILFIMFTQTLFIPSILLVIHYFYQAMSGPFIINMALFLVVAFLPLSSLWAQTANTTKKIESSPSMSFITRRKSEDESPLAANDEDRLRKFTTTLDLSGNKNNTTNNNNNSNNINNNMSNINYPSTGLGEDDKSFIFEMEPSRERAAIEEIDLGARIDTGLPRDLEKFLVDGFDDSDDGEGMIAREVTMLKK</sequence>
<dbReference type="OMA" id="MWMISKK"/>
<dbReference type="eggNOG" id="ENOG502QTV4">
    <property type="taxonomic scope" value="Eukaryota"/>
</dbReference>
<proteinExistence type="predicted"/>
<feature type="transmembrane region" description="Helical" evidence="2">
    <location>
        <begin position="161"/>
        <end position="181"/>
    </location>
</feature>
<gene>
    <name evidence="3" type="ORF">LELG_03426</name>
</gene>
<accession>A5E1D9</accession>
<keyword evidence="2" id="KW-0472">Membrane</keyword>
<feature type="transmembrane region" description="Helical" evidence="2">
    <location>
        <begin position="273"/>
        <end position="294"/>
    </location>
</feature>
<evidence type="ECO:0000313" key="4">
    <source>
        <dbReference type="Proteomes" id="UP000001996"/>
    </source>
</evidence>
<organism evidence="3 4">
    <name type="scientific">Lodderomyces elongisporus (strain ATCC 11503 / CBS 2605 / JCM 1781 / NBRC 1676 / NRRL YB-4239)</name>
    <name type="common">Yeast</name>
    <name type="synonym">Saccharomyces elongisporus</name>
    <dbReference type="NCBI Taxonomy" id="379508"/>
    <lineage>
        <taxon>Eukaryota</taxon>
        <taxon>Fungi</taxon>
        <taxon>Dikarya</taxon>
        <taxon>Ascomycota</taxon>
        <taxon>Saccharomycotina</taxon>
        <taxon>Pichiomycetes</taxon>
        <taxon>Debaryomycetaceae</taxon>
        <taxon>Candida/Lodderomyces clade</taxon>
        <taxon>Lodderomyces</taxon>
    </lineage>
</organism>
<feature type="transmembrane region" description="Helical" evidence="2">
    <location>
        <begin position="201"/>
        <end position="223"/>
    </location>
</feature>
<keyword evidence="2" id="KW-0812">Transmembrane</keyword>
<dbReference type="STRING" id="379508.A5E1D9"/>
<dbReference type="HOGENOM" id="CLU_038593_0_0_1"/>
<feature type="transmembrane region" description="Helical" evidence="2">
    <location>
        <begin position="243"/>
        <end position="267"/>
    </location>
</feature>
<protein>
    <recommendedName>
        <fullName evidence="5">Pheromone alpha factor receptor</fullName>
    </recommendedName>
</protein>
<dbReference type="Gene3D" id="1.10.287.920">
    <property type="entry name" value="Pheromone alpha factor receptor"/>
    <property type="match status" value="1"/>
</dbReference>
<dbReference type="AlphaFoldDB" id="A5E1D9"/>
<dbReference type="PANTHER" id="PTHR28009">
    <property type="entry name" value="PHEROMONE ALPHA FACTOR RECEPTOR"/>
    <property type="match status" value="1"/>
</dbReference>
<dbReference type="GeneID" id="5232321"/>
<feature type="compositionally biased region" description="Low complexity" evidence="1">
    <location>
        <begin position="343"/>
        <end position="365"/>
    </location>
</feature>
<dbReference type="CDD" id="cd14939">
    <property type="entry name" value="7tmD_STE2"/>
    <property type="match status" value="1"/>
</dbReference>
<dbReference type="GO" id="GO:0000750">
    <property type="term" value="P:pheromone-dependent signal transduction involved in conjugation with cellular fusion"/>
    <property type="evidence" value="ECO:0007669"/>
    <property type="project" value="TreeGrafter"/>
</dbReference>
<dbReference type="Proteomes" id="UP000001996">
    <property type="component" value="Unassembled WGS sequence"/>
</dbReference>
<dbReference type="GO" id="GO:0004932">
    <property type="term" value="F:mating-type factor pheromone receptor activity"/>
    <property type="evidence" value="ECO:0007669"/>
    <property type="project" value="InterPro"/>
</dbReference>
<dbReference type="PANTHER" id="PTHR28009:SF1">
    <property type="entry name" value="PHEROMONE ALPHA FACTOR RECEPTOR"/>
    <property type="match status" value="1"/>
</dbReference>
<dbReference type="InterPro" id="IPR027458">
    <property type="entry name" value="STE2_TM1-TM2_sf"/>
</dbReference>
<evidence type="ECO:0008006" key="5">
    <source>
        <dbReference type="Google" id="ProtNLM"/>
    </source>
</evidence>
<dbReference type="InterPro" id="IPR000366">
    <property type="entry name" value="GPCR_STE2"/>
</dbReference>
<dbReference type="Pfam" id="PF02116">
    <property type="entry name" value="STE2"/>
    <property type="match status" value="1"/>
</dbReference>
<feature type="transmembrane region" description="Helical" evidence="2">
    <location>
        <begin position="79"/>
        <end position="101"/>
    </location>
</feature>
<dbReference type="EMBL" id="CH981527">
    <property type="protein sequence ID" value="EDK45247.1"/>
    <property type="molecule type" value="Genomic_DNA"/>
</dbReference>
<dbReference type="GO" id="GO:0038038">
    <property type="term" value="C:G protein-coupled receptor homodimeric complex"/>
    <property type="evidence" value="ECO:0007669"/>
    <property type="project" value="TreeGrafter"/>
</dbReference>
<dbReference type="KEGG" id="lel:PVL30_002921"/>
<reference evidence="3 4" key="1">
    <citation type="journal article" date="2009" name="Nature">
        <title>Evolution of pathogenicity and sexual reproduction in eight Candida genomes.</title>
        <authorList>
            <person name="Butler G."/>
            <person name="Rasmussen M.D."/>
            <person name="Lin M.F."/>
            <person name="Santos M.A."/>
            <person name="Sakthikumar S."/>
            <person name="Munro C.A."/>
            <person name="Rheinbay E."/>
            <person name="Grabherr M."/>
            <person name="Forche A."/>
            <person name="Reedy J.L."/>
            <person name="Agrafioti I."/>
            <person name="Arnaud M.B."/>
            <person name="Bates S."/>
            <person name="Brown A.J."/>
            <person name="Brunke S."/>
            <person name="Costanzo M.C."/>
            <person name="Fitzpatrick D.A."/>
            <person name="de Groot P.W."/>
            <person name="Harris D."/>
            <person name="Hoyer L.L."/>
            <person name="Hube B."/>
            <person name="Klis F.M."/>
            <person name="Kodira C."/>
            <person name="Lennard N."/>
            <person name="Logue M.E."/>
            <person name="Martin R."/>
            <person name="Neiman A.M."/>
            <person name="Nikolaou E."/>
            <person name="Quail M.A."/>
            <person name="Quinn J."/>
            <person name="Santos M.C."/>
            <person name="Schmitzberger F.F."/>
            <person name="Sherlock G."/>
            <person name="Shah P."/>
            <person name="Silverstein K.A."/>
            <person name="Skrzypek M.S."/>
            <person name="Soll D."/>
            <person name="Staggs R."/>
            <person name="Stansfield I."/>
            <person name="Stumpf M.P."/>
            <person name="Sudbery P.E."/>
            <person name="Srikantha T."/>
            <person name="Zeng Q."/>
            <person name="Berman J."/>
            <person name="Berriman M."/>
            <person name="Heitman J."/>
            <person name="Gow N.A."/>
            <person name="Lorenz M.C."/>
            <person name="Birren B.W."/>
            <person name="Kellis M."/>
            <person name="Cuomo C.A."/>
        </authorList>
    </citation>
    <scope>NUCLEOTIDE SEQUENCE [LARGE SCALE GENOMIC DNA]</scope>
    <source>
        <strain evidence="4">ATCC 11503 / BCRC 21390 / CBS 2605 / JCM 1781 / NBRC 1676 / NRRL YB-4239</strain>
    </source>
</reference>